<feature type="region of interest" description="Disordered" evidence="1">
    <location>
        <begin position="27"/>
        <end position="65"/>
    </location>
</feature>
<evidence type="ECO:0000256" key="1">
    <source>
        <dbReference type="SAM" id="MobiDB-lite"/>
    </source>
</evidence>
<name>S3CXF8_GLAL2</name>
<feature type="compositionally biased region" description="Polar residues" evidence="1">
    <location>
        <begin position="34"/>
        <end position="43"/>
    </location>
</feature>
<sequence>MSTRTLFNNRNSSQEFIKSSWLQEWQRRQRKSETSMGSSSNSDEAQELDAKDSSPTATNSVYQVTNSRRPLASGLMWSLGSSTNDLASVMPPKEVFLHNKRAQTPADELADDFHELHVDDSKEVHLDSFHVSAPQTHRSCATSSPPFTPESLNTVWESTADLATPRSVQPIRKTTHKLVKGLSTERQTLNPAAAEFSLRDISDLQADLAEDTTTATGDAMDFDFRSLYTARRPSWLKDFPGTRYSYKNLPPEELQQRDAARLSPIHDFGPIGGPTKSKGRQLSKPEYPKEETVRPTFGQISPSEYPTRTSFRPTFGQITPSEYMNQEAVGSTYDQLTPIHPIASRPRNAYPPITVPEPQSQYGSRSVSHSGSRSNSDPTITPTSKFQKSYKMVNELAILNRRKIVGANSPPPKGYQGNKIGKSYLAQCDNLPHHLNCSLWITNIPAHITPSEFVASLPFGKIYALHLNRPDAEHAQQAAKLVLCDPADAAHIFHLTRTSHIYLGGKRLNVKYNRKGFRQFKGIQSRTLWVTGPRDLMDVDAWIGFFKSACAFEVSDIRSVEVGEGNVRLEFDFLRVDGQSQMCFKMIMDYEELRDRVRVTYGIDPCQRRI</sequence>
<feature type="region of interest" description="Disordered" evidence="1">
    <location>
        <begin position="266"/>
        <end position="310"/>
    </location>
</feature>
<proteinExistence type="predicted"/>
<feature type="compositionally biased region" description="Low complexity" evidence="1">
    <location>
        <begin position="359"/>
        <end position="376"/>
    </location>
</feature>
<dbReference type="KEGG" id="glz:GLAREA_03994"/>
<evidence type="ECO:0008006" key="4">
    <source>
        <dbReference type="Google" id="ProtNLM"/>
    </source>
</evidence>
<dbReference type="RefSeq" id="XP_008082438.1">
    <property type="nucleotide sequence ID" value="XM_008084247.1"/>
</dbReference>
<dbReference type="eggNOG" id="ENOG502SP4B">
    <property type="taxonomic scope" value="Eukaryota"/>
</dbReference>
<dbReference type="EMBL" id="KE145363">
    <property type="protein sequence ID" value="EPE31027.1"/>
    <property type="molecule type" value="Genomic_DNA"/>
</dbReference>
<reference evidence="2 3" key="1">
    <citation type="journal article" date="2013" name="BMC Genomics">
        <title>Genomics-driven discovery of the pneumocandin biosynthetic gene cluster in the fungus Glarea lozoyensis.</title>
        <authorList>
            <person name="Chen L."/>
            <person name="Yue Q."/>
            <person name="Zhang X."/>
            <person name="Xiang M."/>
            <person name="Wang C."/>
            <person name="Li S."/>
            <person name="Che Y."/>
            <person name="Ortiz-Lopez F.J."/>
            <person name="Bills G.F."/>
            <person name="Liu X."/>
            <person name="An Z."/>
        </authorList>
    </citation>
    <scope>NUCLEOTIDE SEQUENCE [LARGE SCALE GENOMIC DNA]</scope>
    <source>
        <strain evidence="3">ATCC 20868 / MF5171</strain>
    </source>
</reference>
<feature type="compositionally biased region" description="Polar residues" evidence="1">
    <location>
        <begin position="53"/>
        <end position="65"/>
    </location>
</feature>
<evidence type="ECO:0000313" key="2">
    <source>
        <dbReference type="EMBL" id="EPE31027.1"/>
    </source>
</evidence>
<dbReference type="OrthoDB" id="3508416at2759"/>
<dbReference type="GeneID" id="19463049"/>
<gene>
    <name evidence="2" type="ORF">GLAREA_03994</name>
</gene>
<feature type="region of interest" description="Disordered" evidence="1">
    <location>
        <begin position="345"/>
        <end position="385"/>
    </location>
</feature>
<feature type="compositionally biased region" description="Polar residues" evidence="1">
    <location>
        <begin position="298"/>
        <end position="310"/>
    </location>
</feature>
<accession>S3CXF8</accession>
<evidence type="ECO:0000313" key="3">
    <source>
        <dbReference type="Proteomes" id="UP000016922"/>
    </source>
</evidence>
<organism evidence="2 3">
    <name type="scientific">Glarea lozoyensis (strain ATCC 20868 / MF5171)</name>
    <dbReference type="NCBI Taxonomy" id="1116229"/>
    <lineage>
        <taxon>Eukaryota</taxon>
        <taxon>Fungi</taxon>
        <taxon>Dikarya</taxon>
        <taxon>Ascomycota</taxon>
        <taxon>Pezizomycotina</taxon>
        <taxon>Leotiomycetes</taxon>
        <taxon>Helotiales</taxon>
        <taxon>Helotiaceae</taxon>
        <taxon>Glarea</taxon>
    </lineage>
</organism>
<dbReference type="Proteomes" id="UP000016922">
    <property type="component" value="Unassembled WGS sequence"/>
</dbReference>
<dbReference type="HOGENOM" id="CLU_447614_0_0_1"/>
<dbReference type="AlphaFoldDB" id="S3CXF8"/>
<protein>
    <recommendedName>
        <fullName evidence="4">RRM domain-containing protein</fullName>
    </recommendedName>
</protein>
<keyword evidence="3" id="KW-1185">Reference proteome</keyword>